<keyword evidence="1" id="KW-1133">Transmembrane helix</keyword>
<proteinExistence type="predicted"/>
<feature type="transmembrane region" description="Helical" evidence="1">
    <location>
        <begin position="43"/>
        <end position="64"/>
    </location>
</feature>
<evidence type="ECO:0000313" key="2">
    <source>
        <dbReference type="EMBL" id="WIA17173.1"/>
    </source>
</evidence>
<evidence type="ECO:0008006" key="4">
    <source>
        <dbReference type="Google" id="ProtNLM"/>
    </source>
</evidence>
<evidence type="ECO:0000313" key="3">
    <source>
        <dbReference type="Proteomes" id="UP001244341"/>
    </source>
</evidence>
<keyword evidence="3" id="KW-1185">Reference proteome</keyword>
<protein>
    <recommendedName>
        <fullName evidence="4">Transmembrane protein</fullName>
    </recommendedName>
</protein>
<gene>
    <name evidence="2" type="ORF">OEZ85_014057</name>
</gene>
<evidence type="ECO:0000256" key="1">
    <source>
        <dbReference type="SAM" id="Phobius"/>
    </source>
</evidence>
<dbReference type="PANTHER" id="PTHR36485:SF1">
    <property type="entry name" value="TRANSMEMBRANE PROTEIN"/>
    <property type="match status" value="1"/>
</dbReference>
<sequence>MSNTAVLRQNWRKVSSTDNLQAYADDHPSSNHSSPTAARRTKLLGCSMLALGMTLMGAALLVLVSKMLPPAACEPMHAIQQDQYYIYVGPLMLPMLLIAVTVNWFSLKLFKHNS</sequence>
<organism evidence="2 3">
    <name type="scientific">Tetradesmus obliquus</name>
    <name type="common">Green alga</name>
    <name type="synonym">Acutodesmus obliquus</name>
    <dbReference type="NCBI Taxonomy" id="3088"/>
    <lineage>
        <taxon>Eukaryota</taxon>
        <taxon>Viridiplantae</taxon>
        <taxon>Chlorophyta</taxon>
        <taxon>core chlorophytes</taxon>
        <taxon>Chlorophyceae</taxon>
        <taxon>CS clade</taxon>
        <taxon>Sphaeropleales</taxon>
        <taxon>Scenedesmaceae</taxon>
        <taxon>Tetradesmus</taxon>
    </lineage>
</organism>
<dbReference type="InterPro" id="IPR029164">
    <property type="entry name" value="PIG-Y"/>
</dbReference>
<dbReference type="Pfam" id="PF15159">
    <property type="entry name" value="PIG-Y"/>
    <property type="match status" value="1"/>
</dbReference>
<accession>A0ABY8U6S7</accession>
<keyword evidence="1" id="KW-0812">Transmembrane</keyword>
<dbReference type="PANTHER" id="PTHR36485">
    <property type="entry name" value="OS01G0939000 PROTEIN"/>
    <property type="match status" value="1"/>
</dbReference>
<dbReference type="EMBL" id="CP126215">
    <property type="protein sequence ID" value="WIA17173.1"/>
    <property type="molecule type" value="Genomic_DNA"/>
</dbReference>
<name>A0ABY8U6S7_TETOB</name>
<dbReference type="Proteomes" id="UP001244341">
    <property type="component" value="Chromosome 8b"/>
</dbReference>
<feature type="transmembrane region" description="Helical" evidence="1">
    <location>
        <begin position="84"/>
        <end position="105"/>
    </location>
</feature>
<reference evidence="2 3" key="1">
    <citation type="submission" date="2023-05" db="EMBL/GenBank/DDBJ databases">
        <title>A 100% complete, gapless, phased diploid assembly of the Scenedesmus obliquus UTEX 3031 genome.</title>
        <authorList>
            <person name="Biondi T.C."/>
            <person name="Hanschen E.R."/>
            <person name="Kwon T."/>
            <person name="Eng W."/>
            <person name="Kruse C.P.S."/>
            <person name="Koehler S.I."/>
            <person name="Kunde Y."/>
            <person name="Gleasner C.D."/>
            <person name="You Mak K.T."/>
            <person name="Polle J."/>
            <person name="Hovde B.T."/>
            <person name="Starkenburg S.R."/>
        </authorList>
    </citation>
    <scope>NUCLEOTIDE SEQUENCE [LARGE SCALE GENOMIC DNA]</scope>
    <source>
        <strain evidence="2 3">DOE0152z</strain>
    </source>
</reference>
<keyword evidence="1" id="KW-0472">Membrane</keyword>